<evidence type="ECO:0000313" key="1">
    <source>
        <dbReference type="EMBL" id="MBN8798573.1"/>
    </source>
</evidence>
<proteinExistence type="predicted"/>
<dbReference type="EMBL" id="JAFKMG010000401">
    <property type="protein sequence ID" value="MBN8798573.1"/>
    <property type="molecule type" value="Genomic_DNA"/>
</dbReference>
<accession>A0A9D8KVH6</accession>
<dbReference type="AlphaFoldDB" id="A0A9D8KVH6"/>
<comment type="caution">
    <text evidence="1">The sequence shown here is derived from an EMBL/GenBank/DDBJ whole genome shotgun (WGS) entry which is preliminary data.</text>
</comment>
<organism evidence="1 2">
    <name type="scientific">Stenotrophomonas nitritireducens</name>
    <dbReference type="NCBI Taxonomy" id="83617"/>
    <lineage>
        <taxon>Bacteria</taxon>
        <taxon>Pseudomonadati</taxon>
        <taxon>Pseudomonadota</taxon>
        <taxon>Gammaproteobacteria</taxon>
        <taxon>Lysobacterales</taxon>
        <taxon>Lysobacteraceae</taxon>
        <taxon>Stenotrophomonas</taxon>
    </lineage>
</organism>
<sequence>MTEKVEAPRALTEEVKTAIRDAYAKLQANTPGFSTRRSQSQMIGVVSRALATGGVGVVEA</sequence>
<dbReference type="Proteomes" id="UP000664815">
    <property type="component" value="Unassembled WGS sequence"/>
</dbReference>
<name>A0A9D8KVH6_9GAMM</name>
<reference evidence="1" key="1">
    <citation type="submission" date="2021-02" db="EMBL/GenBank/DDBJ databases">
        <title>Thiocyanate and organic carbon inputs drive convergent selection for specific autotrophic Afipia and Thiobacillus strains within complex microbiomes.</title>
        <authorList>
            <person name="Huddy R.J."/>
            <person name="Sachdeva R."/>
            <person name="Kadzinga F."/>
            <person name="Kantor R.S."/>
            <person name="Harrison S.T.L."/>
            <person name="Banfield J.F."/>
        </authorList>
    </citation>
    <scope>NUCLEOTIDE SEQUENCE</scope>
    <source>
        <strain evidence="1">SCN18_10_11_15_R1_P_69_7</strain>
    </source>
</reference>
<protein>
    <submittedName>
        <fullName evidence="1">Uncharacterized protein</fullName>
    </submittedName>
</protein>
<evidence type="ECO:0000313" key="2">
    <source>
        <dbReference type="Proteomes" id="UP000664815"/>
    </source>
</evidence>
<feature type="non-terminal residue" evidence="1">
    <location>
        <position position="60"/>
    </location>
</feature>
<gene>
    <name evidence="1" type="ORF">J0H45_04310</name>
</gene>